<proteinExistence type="predicted"/>
<dbReference type="InterPro" id="IPR017932">
    <property type="entry name" value="GATase_2_dom"/>
</dbReference>
<dbReference type="CDD" id="cd03766">
    <property type="entry name" value="Gn_AT_II_novel"/>
    <property type="match status" value="1"/>
</dbReference>
<dbReference type="GO" id="GO:0006529">
    <property type="term" value="P:asparagine biosynthetic process"/>
    <property type="evidence" value="ECO:0007669"/>
    <property type="project" value="UniProtKB-KW"/>
</dbReference>
<dbReference type="STRING" id="50376.A0A517LCD0"/>
<dbReference type="Gene3D" id="3.60.20.10">
    <property type="entry name" value="Glutamine Phosphoribosylpyrophosphate, subunit 1, domain 1"/>
    <property type="match status" value="1"/>
</dbReference>
<dbReference type="OrthoDB" id="10252281at2759"/>
<dbReference type="Proteomes" id="UP000316270">
    <property type="component" value="Chromosome 9"/>
</dbReference>
<reference evidence="5 6" key="1">
    <citation type="submission" date="2019-07" db="EMBL/GenBank/DDBJ databases">
        <title>Finished genome of Venturia effusa.</title>
        <authorList>
            <person name="Young C.A."/>
            <person name="Cox M.P."/>
            <person name="Ganley A.R.D."/>
            <person name="David W.J."/>
        </authorList>
    </citation>
    <scope>NUCLEOTIDE SEQUENCE [LARGE SCALE GENOMIC DNA]</scope>
    <source>
        <strain evidence="6">albino</strain>
    </source>
</reference>
<protein>
    <recommendedName>
        <fullName evidence="4">Glutamine amidotransferase type-2 domain-containing protein</fullName>
    </recommendedName>
</protein>
<dbReference type="PROSITE" id="PS51278">
    <property type="entry name" value="GATASE_TYPE_2"/>
    <property type="match status" value="1"/>
</dbReference>
<dbReference type="InterPro" id="IPR014729">
    <property type="entry name" value="Rossmann-like_a/b/a_fold"/>
</dbReference>
<dbReference type="SUPFAM" id="SSF56235">
    <property type="entry name" value="N-terminal nucleophile aminohydrolases (Ntn hydrolases)"/>
    <property type="match status" value="1"/>
</dbReference>
<evidence type="ECO:0000313" key="6">
    <source>
        <dbReference type="Proteomes" id="UP000316270"/>
    </source>
</evidence>
<organism evidence="5 6">
    <name type="scientific">Venturia effusa</name>
    <dbReference type="NCBI Taxonomy" id="50376"/>
    <lineage>
        <taxon>Eukaryota</taxon>
        <taxon>Fungi</taxon>
        <taxon>Dikarya</taxon>
        <taxon>Ascomycota</taxon>
        <taxon>Pezizomycotina</taxon>
        <taxon>Dothideomycetes</taxon>
        <taxon>Pleosporomycetidae</taxon>
        <taxon>Venturiales</taxon>
        <taxon>Venturiaceae</taxon>
        <taxon>Venturia</taxon>
    </lineage>
</organism>
<dbReference type="CDD" id="cd01991">
    <property type="entry name" value="Asn_synthase_B_C"/>
    <property type="match status" value="1"/>
</dbReference>
<sequence length="573" mass="62576">MCGIFCTISRGQVVEPSQNALDLLHRRGPDILDSFSQIIPLPDSLNEPKTVCIHFTSSVLALRGDGAAVQPLKDTDSGSVLCWNGEAWKTDKGAVSGNDGMLVMDMLSKASRQLDSQTSVLQVVEKIRGPFALVYFDGKRKLYYGRDCLGRRSLMKATLEDGSIVLSSVADLTLNTKWAEVDADGLYVVDVLARDELSNTLTTTHIPGIISGANTTSSASASLTLPFTGMNRDVSSIPQYRINMQSSAVAEIEALLIQSLELRTLNIHQRAEMTPNERKVNVAILFSGGLDCTLLARLTHHTLHPDQEIDLLNVAFENPRIHKPGGDASLYETCPDRRTARSSLIELQRTCPGRTFRLVCINVPFKLFQAHRQKVIDLIHPHNTEMDLSITIALYFASRGVGIISESSTADTATEIDYETPARVLLSGLGADELFGGYRRHENAFTMHGLTSTGGLLDALEEDISRIGKRNLGRDDRVLSHWGKEARYPFLDEDVVAWALQAPVWKKVGFGFEPGDEADGGGLEPGKLVLRLLAKKLGMDCVAKEAKRAIQFGARTAKMGVGSGKTKGTQQLS</sequence>
<dbReference type="PANTHER" id="PTHR45937:SF1">
    <property type="entry name" value="ASPARAGINE SYNTHETASE DOMAIN-CONTAINING PROTEIN 1"/>
    <property type="match status" value="1"/>
</dbReference>
<dbReference type="Gene3D" id="3.40.50.620">
    <property type="entry name" value="HUPs"/>
    <property type="match status" value="1"/>
</dbReference>
<evidence type="ECO:0000256" key="2">
    <source>
        <dbReference type="ARBA" id="ARBA00022888"/>
    </source>
</evidence>
<dbReference type="InterPro" id="IPR029055">
    <property type="entry name" value="Ntn_hydrolases_N"/>
</dbReference>
<dbReference type="InterPro" id="IPR051857">
    <property type="entry name" value="Asn_synthetase_domain"/>
</dbReference>
<name>A0A517LCD0_9PEZI</name>
<evidence type="ECO:0000313" key="5">
    <source>
        <dbReference type="EMBL" id="QDS73300.1"/>
    </source>
</evidence>
<gene>
    <name evidence="5" type="ORF">FKW77_005864</name>
</gene>
<keyword evidence="6" id="KW-1185">Reference proteome</keyword>
<dbReference type="Pfam" id="PF00733">
    <property type="entry name" value="Asn_synthase"/>
    <property type="match status" value="2"/>
</dbReference>
<dbReference type="PANTHER" id="PTHR45937">
    <property type="entry name" value="ASPARAGINE SYNTHETASE DOMAIN-CONTAINING PROTEIN 1"/>
    <property type="match status" value="1"/>
</dbReference>
<dbReference type="AlphaFoldDB" id="A0A517LCD0"/>
<evidence type="ECO:0000256" key="3">
    <source>
        <dbReference type="ARBA" id="ARBA00022962"/>
    </source>
</evidence>
<dbReference type="EMBL" id="CP042193">
    <property type="protein sequence ID" value="QDS73300.1"/>
    <property type="molecule type" value="Genomic_DNA"/>
</dbReference>
<feature type="domain" description="Glutamine amidotransferase type-2" evidence="4">
    <location>
        <begin position="2"/>
        <end position="192"/>
    </location>
</feature>
<keyword evidence="1" id="KW-0028">Amino-acid biosynthesis</keyword>
<dbReference type="SUPFAM" id="SSF52402">
    <property type="entry name" value="Adenine nucleotide alpha hydrolases-like"/>
    <property type="match status" value="1"/>
</dbReference>
<evidence type="ECO:0000256" key="1">
    <source>
        <dbReference type="ARBA" id="ARBA00022605"/>
    </source>
</evidence>
<dbReference type="GO" id="GO:0004066">
    <property type="term" value="F:asparagine synthase (glutamine-hydrolyzing) activity"/>
    <property type="evidence" value="ECO:0007669"/>
    <property type="project" value="InterPro"/>
</dbReference>
<keyword evidence="2" id="KW-0061">Asparagine biosynthesis</keyword>
<accession>A0A517LCD0</accession>
<keyword evidence="3" id="KW-0315">Glutamine amidotransferase</keyword>
<dbReference type="InterPro" id="IPR001962">
    <property type="entry name" value="Asn_synthase"/>
</dbReference>
<evidence type="ECO:0000259" key="4">
    <source>
        <dbReference type="PROSITE" id="PS51278"/>
    </source>
</evidence>